<accession>A0A6S6SL58</accession>
<evidence type="ECO:0000256" key="2">
    <source>
        <dbReference type="ARBA" id="ARBA00022692"/>
    </source>
</evidence>
<evidence type="ECO:0000256" key="4">
    <source>
        <dbReference type="ARBA" id="ARBA00023136"/>
    </source>
</evidence>
<dbReference type="EMBL" id="CACVAP010000061">
    <property type="protein sequence ID" value="CAA6810968.1"/>
    <property type="molecule type" value="Genomic_DNA"/>
</dbReference>
<feature type="transmembrane region" description="Helical" evidence="6">
    <location>
        <begin position="194"/>
        <end position="218"/>
    </location>
</feature>
<feature type="coiled-coil region" evidence="5">
    <location>
        <begin position="240"/>
        <end position="267"/>
    </location>
</feature>
<comment type="subcellular location">
    <subcellularLocation>
        <location evidence="1">Membrane</location>
        <topology evidence="1">Multi-pass membrane protein</topology>
    </subcellularLocation>
</comment>
<proteinExistence type="predicted"/>
<evidence type="ECO:0000256" key="6">
    <source>
        <dbReference type="SAM" id="Phobius"/>
    </source>
</evidence>
<evidence type="ECO:0000259" key="7">
    <source>
        <dbReference type="Pfam" id="PF00520"/>
    </source>
</evidence>
<name>A0A6S6SL58_9BACT</name>
<evidence type="ECO:0000313" key="8">
    <source>
        <dbReference type="EMBL" id="CAA6810968.1"/>
    </source>
</evidence>
<dbReference type="InterPro" id="IPR005821">
    <property type="entry name" value="Ion_trans_dom"/>
</dbReference>
<keyword evidence="8" id="KW-0406">Ion transport</keyword>
<dbReference type="GO" id="GO:0001518">
    <property type="term" value="C:voltage-gated sodium channel complex"/>
    <property type="evidence" value="ECO:0007669"/>
    <property type="project" value="TreeGrafter"/>
</dbReference>
<keyword evidence="3 6" id="KW-1133">Transmembrane helix</keyword>
<keyword evidence="2 6" id="KW-0812">Transmembrane</keyword>
<evidence type="ECO:0000256" key="1">
    <source>
        <dbReference type="ARBA" id="ARBA00004141"/>
    </source>
</evidence>
<feature type="transmembrane region" description="Helical" evidence="6">
    <location>
        <begin position="47"/>
        <end position="66"/>
    </location>
</feature>
<sequence length="271" mass="31524">MYQTIKTIIEGHKFQNFIMGLIILNGITMGLETSKVFANEYYTFFEWFNFLVISIFVIEIVLRVYIHKKEFFKDAWSLFDFIIVAISLVPASAGFEIFRILRVLRLFRLITVVPQMRKIMAALFSVIPGIASIAALLTLFFYIFAIMATQLFGDKFPEWFGTLGESFYTLFQIMTLESWSMGIVRPIMEVYPLAWMFFVPFIFIATFVIVNLIIAIVVDAMNELHETKDNKILEEIHSVEEISKDEIKELREDIKELKALLTSNSKLIQKD</sequence>
<organism evidence="8">
    <name type="scientific">uncultured Sulfurovum sp</name>
    <dbReference type="NCBI Taxonomy" id="269237"/>
    <lineage>
        <taxon>Bacteria</taxon>
        <taxon>Pseudomonadati</taxon>
        <taxon>Campylobacterota</taxon>
        <taxon>Epsilonproteobacteria</taxon>
        <taxon>Campylobacterales</taxon>
        <taxon>Sulfurovaceae</taxon>
        <taxon>Sulfurovum</taxon>
        <taxon>environmental samples</taxon>
    </lineage>
</organism>
<protein>
    <submittedName>
        <fullName evidence="8">Voltage-gated sodium channel subunit</fullName>
    </submittedName>
</protein>
<gene>
    <name evidence="8" type="ORF">HELGO_WM5252</name>
</gene>
<keyword evidence="8" id="KW-0813">Transport</keyword>
<dbReference type="SUPFAM" id="SSF81324">
    <property type="entry name" value="Voltage-gated potassium channels"/>
    <property type="match status" value="1"/>
</dbReference>
<dbReference type="Pfam" id="PF00520">
    <property type="entry name" value="Ion_trans"/>
    <property type="match status" value="1"/>
</dbReference>
<dbReference type="GO" id="GO:0005248">
    <property type="term" value="F:voltage-gated sodium channel activity"/>
    <property type="evidence" value="ECO:0007669"/>
    <property type="project" value="TreeGrafter"/>
</dbReference>
<keyword evidence="4 6" id="KW-0472">Membrane</keyword>
<keyword evidence="8" id="KW-0407">Ion channel</keyword>
<keyword evidence="5" id="KW-0175">Coiled coil</keyword>
<feature type="domain" description="Ion transport" evidence="7">
    <location>
        <begin position="14"/>
        <end position="228"/>
    </location>
</feature>
<dbReference type="Gene3D" id="1.20.120.350">
    <property type="entry name" value="Voltage-gated potassium channels. Chain C"/>
    <property type="match status" value="1"/>
</dbReference>
<dbReference type="PANTHER" id="PTHR10037:SF62">
    <property type="entry name" value="SODIUM CHANNEL PROTEIN 60E"/>
    <property type="match status" value="1"/>
</dbReference>
<dbReference type="AlphaFoldDB" id="A0A6S6SL58"/>
<dbReference type="InterPro" id="IPR043203">
    <property type="entry name" value="VGCC_Ca_Na"/>
</dbReference>
<evidence type="ECO:0000256" key="3">
    <source>
        <dbReference type="ARBA" id="ARBA00022989"/>
    </source>
</evidence>
<dbReference type="PANTHER" id="PTHR10037">
    <property type="entry name" value="VOLTAGE-GATED CATION CHANNEL CALCIUM AND SODIUM"/>
    <property type="match status" value="1"/>
</dbReference>
<dbReference type="InterPro" id="IPR027359">
    <property type="entry name" value="Volt_channel_dom_sf"/>
</dbReference>
<dbReference type="Gene3D" id="1.10.287.70">
    <property type="match status" value="1"/>
</dbReference>
<feature type="transmembrane region" description="Helical" evidence="6">
    <location>
        <begin position="78"/>
        <end position="101"/>
    </location>
</feature>
<evidence type="ECO:0000256" key="5">
    <source>
        <dbReference type="SAM" id="Coils"/>
    </source>
</evidence>
<reference evidence="8" key="1">
    <citation type="submission" date="2020-01" db="EMBL/GenBank/DDBJ databases">
        <authorList>
            <person name="Meier V. D."/>
            <person name="Meier V D."/>
        </authorList>
    </citation>
    <scope>NUCLEOTIDE SEQUENCE</scope>
    <source>
        <strain evidence="8">HLG_WM_MAG_06</strain>
    </source>
</reference>
<feature type="transmembrane region" description="Helical" evidence="6">
    <location>
        <begin position="121"/>
        <end position="146"/>
    </location>
</feature>